<protein>
    <submittedName>
        <fullName evidence="1">Uncharacterized protein</fullName>
    </submittedName>
</protein>
<proteinExistence type="predicted"/>
<accession>A0A2H9ZYW0</accession>
<reference evidence="1 2" key="1">
    <citation type="journal article" date="2017" name="Nature">
        <title>The Apostasia genome and the evolution of orchids.</title>
        <authorList>
            <person name="Zhang G.Q."/>
            <person name="Liu K.W."/>
            <person name="Li Z."/>
            <person name="Lohaus R."/>
            <person name="Hsiao Y.Y."/>
            <person name="Niu S.C."/>
            <person name="Wang J.Y."/>
            <person name="Lin Y.C."/>
            <person name="Xu Q."/>
            <person name="Chen L.J."/>
            <person name="Yoshida K."/>
            <person name="Fujiwara S."/>
            <person name="Wang Z.W."/>
            <person name="Zhang Y.Q."/>
            <person name="Mitsuda N."/>
            <person name="Wang M."/>
            <person name="Liu G.H."/>
            <person name="Pecoraro L."/>
            <person name="Huang H.X."/>
            <person name="Xiao X.J."/>
            <person name="Lin M."/>
            <person name="Wu X.Y."/>
            <person name="Wu W.L."/>
            <person name="Chen Y.Y."/>
            <person name="Chang S.B."/>
            <person name="Sakamoto S."/>
            <person name="Ohme-Takagi M."/>
            <person name="Yagi M."/>
            <person name="Zeng S.J."/>
            <person name="Shen C.Y."/>
            <person name="Yeh C.M."/>
            <person name="Luo Y.B."/>
            <person name="Tsai W.C."/>
            <person name="Van de Peer Y."/>
            <person name="Liu Z.J."/>
        </authorList>
    </citation>
    <scope>NUCLEOTIDE SEQUENCE [LARGE SCALE GENOMIC DNA]</scope>
    <source>
        <strain evidence="2">cv. Shenzhen</strain>
        <tissue evidence="1">Stem</tissue>
    </source>
</reference>
<name>A0A2H9ZYW0_9ASPA</name>
<dbReference type="AlphaFoldDB" id="A0A2H9ZYW0"/>
<evidence type="ECO:0000313" key="2">
    <source>
        <dbReference type="Proteomes" id="UP000236161"/>
    </source>
</evidence>
<evidence type="ECO:0000313" key="1">
    <source>
        <dbReference type="EMBL" id="PKA48495.1"/>
    </source>
</evidence>
<sequence>MIAGMVASVTLGAIIERAKLICGLDWTESASTQRPYLLSRALLLLTLPESSQIIAHFWFKVGTWSLNRKATP</sequence>
<keyword evidence="2" id="KW-1185">Reference proteome</keyword>
<organism evidence="1 2">
    <name type="scientific">Apostasia shenzhenica</name>
    <dbReference type="NCBI Taxonomy" id="1088818"/>
    <lineage>
        <taxon>Eukaryota</taxon>
        <taxon>Viridiplantae</taxon>
        <taxon>Streptophyta</taxon>
        <taxon>Embryophyta</taxon>
        <taxon>Tracheophyta</taxon>
        <taxon>Spermatophyta</taxon>
        <taxon>Magnoliopsida</taxon>
        <taxon>Liliopsida</taxon>
        <taxon>Asparagales</taxon>
        <taxon>Orchidaceae</taxon>
        <taxon>Apostasioideae</taxon>
        <taxon>Apostasia</taxon>
    </lineage>
</organism>
<dbReference type="Proteomes" id="UP000236161">
    <property type="component" value="Unassembled WGS sequence"/>
</dbReference>
<gene>
    <name evidence="1" type="ORF">AXF42_Ash021386</name>
</gene>
<dbReference type="EMBL" id="KZ452336">
    <property type="protein sequence ID" value="PKA48495.1"/>
    <property type="molecule type" value="Genomic_DNA"/>
</dbReference>